<keyword evidence="6 11" id="KW-0694">RNA-binding</keyword>
<keyword evidence="4 11" id="KW-0808">Transferase</keyword>
<comment type="similarity">
    <text evidence="11">Belongs to the class I-like SAM-binding methyltransferase superfamily. RsmB/NOP family.</text>
</comment>
<feature type="binding site" evidence="11">
    <location>
        <position position="388"/>
    </location>
    <ligand>
        <name>S-adenosyl-L-methionine</name>
        <dbReference type="ChEBI" id="CHEBI:59789"/>
    </ligand>
</feature>
<name>A0A6G1S6K2_9ACAR</name>
<feature type="binding site" evidence="11">
    <location>
        <position position="372"/>
    </location>
    <ligand>
        <name>S-adenosyl-L-methionine</name>
        <dbReference type="ChEBI" id="CHEBI:59789"/>
    </ligand>
</feature>
<evidence type="ECO:0000256" key="2">
    <source>
        <dbReference type="ARBA" id="ARBA00022552"/>
    </source>
</evidence>
<evidence type="ECO:0000256" key="8">
    <source>
        <dbReference type="ARBA" id="ARBA00023128"/>
    </source>
</evidence>
<keyword evidence="3 11" id="KW-0489">Methyltransferase</keyword>
<keyword evidence="2" id="KW-0698">rRNA processing</keyword>
<keyword evidence="8" id="KW-0496">Mitochondrion</keyword>
<evidence type="ECO:0000256" key="1">
    <source>
        <dbReference type="ARBA" id="ARBA00004173"/>
    </source>
</evidence>
<dbReference type="GO" id="GO:0031167">
    <property type="term" value="P:rRNA methylation"/>
    <property type="evidence" value="ECO:0007669"/>
    <property type="project" value="TreeGrafter"/>
</dbReference>
<dbReference type="GO" id="GO:0008173">
    <property type="term" value="F:RNA methyltransferase activity"/>
    <property type="evidence" value="ECO:0007669"/>
    <property type="project" value="InterPro"/>
</dbReference>
<reference evidence="13" key="1">
    <citation type="submission" date="2018-10" db="EMBL/GenBank/DDBJ databases">
        <title>Transcriptome assembly of Aceria tosichella (Wheat curl mite) Type 2.</title>
        <authorList>
            <person name="Scully E.D."/>
            <person name="Geib S.M."/>
            <person name="Palmer N.A."/>
            <person name="Gupta A.K."/>
            <person name="Sarath G."/>
            <person name="Tatineni S."/>
        </authorList>
    </citation>
    <scope>NUCLEOTIDE SEQUENCE</scope>
    <source>
        <strain evidence="13">LincolnNE</strain>
    </source>
</reference>
<comment type="catalytic activity">
    <reaction evidence="10">
        <text>a cytidine in rRNA + S-adenosyl-L-methionine = a 5-methylcytidine in rRNA + S-adenosyl-L-homocysteine + H(+)</text>
        <dbReference type="Rhea" id="RHEA:61484"/>
        <dbReference type="Rhea" id="RHEA-COMP:15836"/>
        <dbReference type="Rhea" id="RHEA-COMP:15837"/>
        <dbReference type="ChEBI" id="CHEBI:15378"/>
        <dbReference type="ChEBI" id="CHEBI:57856"/>
        <dbReference type="ChEBI" id="CHEBI:59789"/>
        <dbReference type="ChEBI" id="CHEBI:74483"/>
        <dbReference type="ChEBI" id="CHEBI:82748"/>
    </reaction>
</comment>
<dbReference type="AlphaFoldDB" id="A0A6G1S6K2"/>
<evidence type="ECO:0000256" key="7">
    <source>
        <dbReference type="ARBA" id="ARBA00022946"/>
    </source>
</evidence>
<comment type="caution">
    <text evidence="11">Lacks conserved residue(s) required for the propagation of feature annotation.</text>
</comment>
<proteinExistence type="inferred from homology"/>
<evidence type="ECO:0000256" key="4">
    <source>
        <dbReference type="ARBA" id="ARBA00022679"/>
    </source>
</evidence>
<dbReference type="PANTHER" id="PTHR22808">
    <property type="entry name" value="NCL1 YEAST -RELATED NOL1/NOP2/FMU SUN DOMAIN-CONTAINING"/>
    <property type="match status" value="1"/>
</dbReference>
<dbReference type="InterPro" id="IPR023267">
    <property type="entry name" value="RCMT"/>
</dbReference>
<dbReference type="EMBL" id="GGYP01001364">
    <property type="protein sequence ID" value="MDE46135.1"/>
    <property type="molecule type" value="Transcribed_RNA"/>
</dbReference>
<gene>
    <name evidence="13" type="primary">NSUN4</name>
    <name evidence="13" type="ORF">g.17295</name>
</gene>
<protein>
    <recommendedName>
        <fullName evidence="9">NOL1/NOP2/Sun domain family member 4</fullName>
    </recommendedName>
</protein>
<dbReference type="InterPro" id="IPR001678">
    <property type="entry name" value="MeTrfase_RsmB-F_NOP2_dom"/>
</dbReference>
<evidence type="ECO:0000259" key="12">
    <source>
        <dbReference type="PROSITE" id="PS51686"/>
    </source>
</evidence>
<dbReference type="InterPro" id="IPR049560">
    <property type="entry name" value="MeTrfase_RsmB-F_NOP2_cat"/>
</dbReference>
<evidence type="ECO:0000256" key="10">
    <source>
        <dbReference type="ARBA" id="ARBA00049302"/>
    </source>
</evidence>
<evidence type="ECO:0000256" key="3">
    <source>
        <dbReference type="ARBA" id="ARBA00022603"/>
    </source>
</evidence>
<dbReference type="Gene3D" id="6.20.240.40">
    <property type="match status" value="1"/>
</dbReference>
<evidence type="ECO:0000256" key="11">
    <source>
        <dbReference type="PROSITE-ProRule" id="PRU01023"/>
    </source>
</evidence>
<keyword evidence="7" id="KW-0809">Transit peptide</keyword>
<evidence type="ECO:0000256" key="9">
    <source>
        <dbReference type="ARBA" id="ARBA00042050"/>
    </source>
</evidence>
<accession>A0A6G1S6K2</accession>
<evidence type="ECO:0000256" key="5">
    <source>
        <dbReference type="ARBA" id="ARBA00022691"/>
    </source>
</evidence>
<dbReference type="PANTHER" id="PTHR22808:SF3">
    <property type="entry name" value="5-METHYLCYTOSINE RRNA METHYLTRANSFERASE NSUN4"/>
    <property type="match status" value="1"/>
</dbReference>
<dbReference type="PRINTS" id="PR02008">
    <property type="entry name" value="RCMTFAMILY"/>
</dbReference>
<dbReference type="SUPFAM" id="SSF53335">
    <property type="entry name" value="S-adenosyl-L-methionine-dependent methyltransferases"/>
    <property type="match status" value="1"/>
</dbReference>
<feature type="binding site" evidence="11">
    <location>
        <position position="339"/>
    </location>
    <ligand>
        <name>S-adenosyl-L-methionine</name>
        <dbReference type="ChEBI" id="CHEBI:59789"/>
    </ligand>
</feature>
<organism evidence="13">
    <name type="scientific">Aceria tosichella</name>
    <name type="common">wheat curl mite</name>
    <dbReference type="NCBI Taxonomy" id="561515"/>
    <lineage>
        <taxon>Eukaryota</taxon>
        <taxon>Metazoa</taxon>
        <taxon>Ecdysozoa</taxon>
        <taxon>Arthropoda</taxon>
        <taxon>Chelicerata</taxon>
        <taxon>Arachnida</taxon>
        <taxon>Acari</taxon>
        <taxon>Acariformes</taxon>
        <taxon>Trombidiformes</taxon>
        <taxon>Prostigmata</taxon>
        <taxon>Eupodina</taxon>
        <taxon>Eriophyoidea</taxon>
        <taxon>Eriophyidae</taxon>
        <taxon>Eriophyinae</taxon>
        <taxon>Aceriini</taxon>
        <taxon>Aceria</taxon>
    </lineage>
</organism>
<dbReference type="GO" id="GO:0005762">
    <property type="term" value="C:mitochondrial large ribosomal subunit"/>
    <property type="evidence" value="ECO:0007669"/>
    <property type="project" value="TreeGrafter"/>
</dbReference>
<keyword evidence="5 11" id="KW-0949">S-adenosyl-L-methionine</keyword>
<dbReference type="InterPro" id="IPR029063">
    <property type="entry name" value="SAM-dependent_MTases_sf"/>
</dbReference>
<feature type="domain" description="SAM-dependent MTase RsmB/NOP-type" evidence="12">
    <location>
        <begin position="291"/>
        <end position="517"/>
    </location>
</feature>
<comment type="subcellular location">
    <subcellularLocation>
        <location evidence="1">Mitochondrion</location>
    </subcellularLocation>
</comment>
<dbReference type="PROSITE" id="PS51686">
    <property type="entry name" value="SAM_MT_RSMB_NOP"/>
    <property type="match status" value="1"/>
</dbReference>
<sequence length="518" mass="59243">MMIVNNIIVRQSVAWPTPNAASFAIRTMASGASLSTEMRPIRKSWKSVKKITNNTELALGHFDSLYAKVYGRAWPSIRLGLLSTKKQCAIMNSFMDTSSLRERLVDEEGAVDLARYYRKHLQSYTRWKLRQQIIDNKKARKRELMAREMNASIETIDPDSIEVSDVSDSELRGAHTTDVSEGFSSAEDLIAMFSDRRLDDDEKYFINKASPMLSLNDFVPATELIRREEYGTNELLYYEGFDTDLELDIEFHDEPTLEFCDELKIYAFPRNSWNRFDSPKVEKRDTLLSHYLLDGGSILPVLALDLQLDDICADYCTAPGGKSLAMLMTFRPKYLLCNDRASTRLGRTYNVMRQYLPEVNYIRSTLRLSNNDARSLVQPDAFDKILVDAPCSNDRVSVESIENNLFKRARSAERLQLPQTQRDILKSALMSIRPKGCVVYSTCTMSPMENDSVVQKALQSLQEEGHPSKFAVINLKEAFRPLRGLYKFNTRTKYGQQLLPCITSNFGPMYISKIKRLS</sequence>
<evidence type="ECO:0000313" key="13">
    <source>
        <dbReference type="EMBL" id="MDE46135.1"/>
    </source>
</evidence>
<dbReference type="Pfam" id="PF01189">
    <property type="entry name" value="Methyltr_RsmB-F"/>
    <property type="match status" value="1"/>
</dbReference>
<evidence type="ECO:0000256" key="6">
    <source>
        <dbReference type="ARBA" id="ARBA00022884"/>
    </source>
</evidence>
<dbReference type="GO" id="GO:0003723">
    <property type="term" value="F:RNA binding"/>
    <property type="evidence" value="ECO:0007669"/>
    <property type="project" value="UniProtKB-UniRule"/>
</dbReference>
<dbReference type="Gene3D" id="3.40.50.150">
    <property type="entry name" value="Vaccinia Virus protein VP39"/>
    <property type="match status" value="1"/>
</dbReference>
<feature type="active site" description="Nucleophile" evidence="11">
    <location>
        <position position="443"/>
    </location>
</feature>